<evidence type="ECO:0000256" key="5">
    <source>
        <dbReference type="ARBA" id="ARBA00022840"/>
    </source>
</evidence>
<dbReference type="Gene3D" id="1.10.8.60">
    <property type="match status" value="1"/>
</dbReference>
<dbReference type="SUPFAM" id="SSF48019">
    <property type="entry name" value="post-AAA+ oligomerization domain-like"/>
    <property type="match status" value="1"/>
</dbReference>
<evidence type="ECO:0000256" key="7">
    <source>
        <dbReference type="ARBA" id="ARBA00049244"/>
    </source>
</evidence>
<dbReference type="InterPro" id="IPR012763">
    <property type="entry name" value="DNA_pol_III_sug/sutau_N"/>
</dbReference>
<proteinExistence type="inferred from homology"/>
<dbReference type="InterPro" id="IPR050238">
    <property type="entry name" value="DNA_Rep/Repair_Clamp_Loader"/>
</dbReference>
<accession>A0ABY5DMQ1</accession>
<dbReference type="InterPro" id="IPR003593">
    <property type="entry name" value="AAA+_ATPase"/>
</dbReference>
<dbReference type="Pfam" id="PF13177">
    <property type="entry name" value="DNA_pol3_delta2"/>
    <property type="match status" value="1"/>
</dbReference>
<keyword evidence="11" id="KW-1185">Reference proteome</keyword>
<protein>
    <recommendedName>
        <fullName evidence="8">DNA polymerase III subunit gamma/tau</fullName>
        <ecNumber evidence="8">2.7.7.7</ecNumber>
    </recommendedName>
</protein>
<evidence type="ECO:0000313" key="11">
    <source>
        <dbReference type="Proteomes" id="UP001055955"/>
    </source>
</evidence>
<dbReference type="PRINTS" id="PR00300">
    <property type="entry name" value="CLPPROTEASEA"/>
</dbReference>
<dbReference type="Gene3D" id="1.20.272.10">
    <property type="match status" value="1"/>
</dbReference>
<dbReference type="CDD" id="cd18137">
    <property type="entry name" value="HLD_clamp_pol_III_gamma_tau"/>
    <property type="match status" value="1"/>
</dbReference>
<keyword evidence="4" id="KW-0862">Zinc</keyword>
<dbReference type="InterPro" id="IPR045085">
    <property type="entry name" value="HLD_clamp_pol_III_gamma_tau"/>
</dbReference>
<keyword evidence="3 8" id="KW-0547">Nucleotide-binding</keyword>
<evidence type="ECO:0000256" key="8">
    <source>
        <dbReference type="RuleBase" id="RU364063"/>
    </source>
</evidence>
<comment type="function">
    <text evidence="8">DNA polymerase III is a complex, multichain enzyme responsible for most of the replicative synthesis in bacteria. This DNA polymerase also exhibits 3' to 5' exonuclease activity.</text>
</comment>
<evidence type="ECO:0000256" key="6">
    <source>
        <dbReference type="ARBA" id="ARBA00022932"/>
    </source>
</evidence>
<organism evidence="10 11">
    <name type="scientific">Candidatus Comchoanobacter bicostacola</name>
    <dbReference type="NCBI Taxonomy" id="2919598"/>
    <lineage>
        <taxon>Bacteria</taxon>
        <taxon>Pseudomonadati</taxon>
        <taxon>Pseudomonadota</taxon>
        <taxon>Gammaproteobacteria</taxon>
        <taxon>Candidatus Comchoanobacterales</taxon>
        <taxon>Candidatus Comchoanobacteraceae</taxon>
        <taxon>Candidatus Comchoanobacter</taxon>
    </lineage>
</organism>
<dbReference type="PANTHER" id="PTHR11669:SF0">
    <property type="entry name" value="PROTEIN STICHEL-LIKE 2"/>
    <property type="match status" value="1"/>
</dbReference>
<dbReference type="InterPro" id="IPR001270">
    <property type="entry name" value="ClpA/B"/>
</dbReference>
<comment type="catalytic activity">
    <reaction evidence="7 8">
        <text>DNA(n) + a 2'-deoxyribonucleoside 5'-triphosphate = DNA(n+1) + diphosphate</text>
        <dbReference type="Rhea" id="RHEA:22508"/>
        <dbReference type="Rhea" id="RHEA-COMP:17339"/>
        <dbReference type="Rhea" id="RHEA-COMP:17340"/>
        <dbReference type="ChEBI" id="CHEBI:33019"/>
        <dbReference type="ChEBI" id="CHEBI:61560"/>
        <dbReference type="ChEBI" id="CHEBI:173112"/>
        <dbReference type="EC" id="2.7.7.7"/>
    </reaction>
</comment>
<dbReference type="PANTHER" id="PTHR11669">
    <property type="entry name" value="REPLICATION FACTOR C / DNA POLYMERASE III GAMMA-TAU SUBUNIT"/>
    <property type="match status" value="1"/>
</dbReference>
<dbReference type="CDD" id="cd00009">
    <property type="entry name" value="AAA"/>
    <property type="match status" value="1"/>
</dbReference>
<dbReference type="SMART" id="SM00382">
    <property type="entry name" value="AAA"/>
    <property type="match status" value="1"/>
</dbReference>
<feature type="domain" description="AAA+ ATPase" evidence="9">
    <location>
        <begin position="37"/>
        <end position="179"/>
    </location>
</feature>
<evidence type="ECO:0000256" key="4">
    <source>
        <dbReference type="ARBA" id="ARBA00022833"/>
    </source>
</evidence>
<dbReference type="RefSeq" id="WP_258568588.1">
    <property type="nucleotide sequence ID" value="NZ_CP092900.1"/>
</dbReference>
<comment type="similarity">
    <text evidence="1 8">Belongs to the DnaX/STICHEL family.</text>
</comment>
<keyword evidence="5 8" id="KW-0067">ATP-binding</keyword>
<keyword evidence="8 10" id="KW-0548">Nucleotidyltransferase</keyword>
<dbReference type="Pfam" id="PF22608">
    <property type="entry name" value="DNAX_ATPase_lid"/>
    <property type="match status" value="1"/>
</dbReference>
<keyword evidence="6 8" id="KW-0239">DNA-directed DNA polymerase</keyword>
<evidence type="ECO:0000313" key="10">
    <source>
        <dbReference type="EMBL" id="UTC24799.1"/>
    </source>
</evidence>
<dbReference type="GO" id="GO:0003887">
    <property type="term" value="F:DNA-directed DNA polymerase activity"/>
    <property type="evidence" value="ECO:0007669"/>
    <property type="project" value="UniProtKB-EC"/>
</dbReference>
<name>A0ABY5DMQ1_9GAMM</name>
<keyword evidence="2" id="KW-0479">Metal-binding</keyword>
<dbReference type="NCBIfam" id="TIGR02397">
    <property type="entry name" value="dnaX_nterm"/>
    <property type="match status" value="1"/>
</dbReference>
<keyword evidence="8 10" id="KW-0808">Transferase</keyword>
<evidence type="ECO:0000256" key="2">
    <source>
        <dbReference type="ARBA" id="ARBA00022723"/>
    </source>
</evidence>
<dbReference type="EMBL" id="CP092900">
    <property type="protein sequence ID" value="UTC24799.1"/>
    <property type="molecule type" value="Genomic_DNA"/>
</dbReference>
<evidence type="ECO:0000256" key="3">
    <source>
        <dbReference type="ARBA" id="ARBA00022741"/>
    </source>
</evidence>
<dbReference type="SUPFAM" id="SSF52540">
    <property type="entry name" value="P-loop containing nucleoside triphosphate hydrolases"/>
    <property type="match status" value="1"/>
</dbReference>
<dbReference type="Gene3D" id="3.40.50.300">
    <property type="entry name" value="P-loop containing nucleotide triphosphate hydrolases"/>
    <property type="match status" value="1"/>
</dbReference>
<dbReference type="InterPro" id="IPR027417">
    <property type="entry name" value="P-loop_NTPase"/>
</dbReference>
<evidence type="ECO:0000259" key="9">
    <source>
        <dbReference type="SMART" id="SM00382"/>
    </source>
</evidence>
<reference evidence="10 11" key="1">
    <citation type="journal article" date="2022" name="Nat. Microbiol.">
        <title>The microbiome of a bacterivorous marine choanoflagellate contains a resource-demanding obligate bacterial associate.</title>
        <authorList>
            <person name="Needham D.M."/>
            <person name="Poirier C."/>
            <person name="Bachy C."/>
            <person name="George E.E."/>
            <person name="Wilken S."/>
            <person name="Yung C.C.M."/>
            <person name="Limardo A.J."/>
            <person name="Morando M."/>
            <person name="Sudek L."/>
            <person name="Malmstrom R.R."/>
            <person name="Keeling P.J."/>
            <person name="Santoro A.E."/>
            <person name="Worden A.Z."/>
        </authorList>
    </citation>
    <scope>NUCLEOTIDE SEQUENCE [LARGE SCALE GENOMIC DNA]</scope>
    <source>
        <strain evidence="10 11">Comchoano-1</strain>
    </source>
</reference>
<dbReference type="EC" id="2.7.7.7" evidence="8"/>
<keyword evidence="8" id="KW-0235">DNA replication</keyword>
<gene>
    <name evidence="8 10" type="primary">dnaX</name>
    <name evidence="10" type="ORF">MMH89_01355</name>
</gene>
<comment type="subunit">
    <text evidence="8">DNA polymerase III contains a core (composed of alpha, epsilon and theta chains) that associates with a tau subunit. This core dimerizes to form the POLIII' complex. PolIII' associates with the gamma complex (composed of gamma, delta, delta', psi and chi chains) and with the beta chain to form the complete DNA polymerase III complex.</text>
</comment>
<evidence type="ECO:0000256" key="1">
    <source>
        <dbReference type="ARBA" id="ARBA00006360"/>
    </source>
</evidence>
<sequence length="360" mass="40150">MAYISIARKWRPQTLTDVVGQPLVTQAISNAIKNKTLHPVYLLTGTRGVGKTTLARIIAKSINCEALQGTNPCLKCDTCVMIQEGRYADLYEIDAASRTKVEDTREILDQVSYLPQMGKKKVYLIDEVHMLSQHSFNALLKTLEEPPEHVQFILATTEPQKIPTTIKSRCIHFNLKPIGTADIASQVQKILEAEQIKFETEATHLIAEHAKGSMRDALTLLEQCISLSPSDINTVQVQSLINTIPNELIINLLTHIHAQDAQAIEQACAQHEQNNINFESLLSNIANELYKITIAQLTKSSKHPLSNLWDPGYIQVLYRMAIIGLNDLPFSPTPKIGASMCLMRMAVFTPELETKKKALS</sequence>
<dbReference type="InterPro" id="IPR008921">
    <property type="entry name" value="DNA_pol3_clamp-load_cplx_C"/>
</dbReference>
<dbReference type="Proteomes" id="UP001055955">
    <property type="component" value="Chromosome"/>
</dbReference>